<feature type="transmembrane region" description="Helical" evidence="7">
    <location>
        <begin position="92"/>
        <end position="125"/>
    </location>
</feature>
<feature type="region of interest" description="Disordered" evidence="6">
    <location>
        <begin position="1"/>
        <end position="74"/>
    </location>
</feature>
<evidence type="ECO:0000256" key="1">
    <source>
        <dbReference type="ARBA" id="ARBA00004651"/>
    </source>
</evidence>
<evidence type="ECO:0000256" key="4">
    <source>
        <dbReference type="ARBA" id="ARBA00022989"/>
    </source>
</evidence>
<feature type="transmembrane region" description="Helical" evidence="7">
    <location>
        <begin position="251"/>
        <end position="271"/>
    </location>
</feature>
<feature type="transmembrane region" description="Helical" evidence="7">
    <location>
        <begin position="317"/>
        <end position="341"/>
    </location>
</feature>
<dbReference type="EMBL" id="JALKFT010000013">
    <property type="protein sequence ID" value="MCK9876986.1"/>
    <property type="molecule type" value="Genomic_DNA"/>
</dbReference>
<dbReference type="Pfam" id="PF03631">
    <property type="entry name" value="Virul_fac_BrkB"/>
    <property type="match status" value="1"/>
</dbReference>
<protein>
    <submittedName>
        <fullName evidence="8">YihY/virulence factor BrkB family protein</fullName>
    </submittedName>
</protein>
<evidence type="ECO:0000256" key="3">
    <source>
        <dbReference type="ARBA" id="ARBA00022692"/>
    </source>
</evidence>
<keyword evidence="2" id="KW-1003">Cell membrane</keyword>
<keyword evidence="3 7" id="KW-0812">Transmembrane</keyword>
<evidence type="ECO:0000256" key="7">
    <source>
        <dbReference type="SAM" id="Phobius"/>
    </source>
</evidence>
<accession>A0ABT0JZM1</accession>
<dbReference type="Proteomes" id="UP001201873">
    <property type="component" value="Unassembled WGS sequence"/>
</dbReference>
<dbReference type="NCBIfam" id="TIGR00765">
    <property type="entry name" value="yihY_not_rbn"/>
    <property type="match status" value="1"/>
</dbReference>
<feature type="transmembrane region" description="Helical" evidence="7">
    <location>
        <begin position="283"/>
        <end position="305"/>
    </location>
</feature>
<keyword evidence="5 7" id="KW-0472">Membrane</keyword>
<evidence type="ECO:0000256" key="5">
    <source>
        <dbReference type="ARBA" id="ARBA00023136"/>
    </source>
</evidence>
<dbReference type="InterPro" id="IPR017039">
    <property type="entry name" value="Virul_fac_BrkB"/>
</dbReference>
<evidence type="ECO:0000313" key="9">
    <source>
        <dbReference type="Proteomes" id="UP001201873"/>
    </source>
</evidence>
<feature type="region of interest" description="Disordered" evidence="6">
    <location>
        <begin position="349"/>
        <end position="396"/>
    </location>
</feature>
<reference evidence="8 9" key="1">
    <citation type="submission" date="2022-04" db="EMBL/GenBank/DDBJ databases">
        <title>Genome diversity in the genus Frankia.</title>
        <authorList>
            <person name="Carlos-Shanley C."/>
            <person name="Hahn D."/>
        </authorList>
    </citation>
    <scope>NUCLEOTIDE SEQUENCE [LARGE SCALE GENOMIC DNA]</scope>
    <source>
        <strain evidence="8 9">Ag45/Mut15</strain>
    </source>
</reference>
<organism evidence="8 9">
    <name type="scientific">Frankia umida</name>
    <dbReference type="NCBI Taxonomy" id="573489"/>
    <lineage>
        <taxon>Bacteria</taxon>
        <taxon>Bacillati</taxon>
        <taxon>Actinomycetota</taxon>
        <taxon>Actinomycetes</taxon>
        <taxon>Frankiales</taxon>
        <taxon>Frankiaceae</taxon>
        <taxon>Frankia</taxon>
    </lineage>
</organism>
<evidence type="ECO:0000256" key="2">
    <source>
        <dbReference type="ARBA" id="ARBA00022475"/>
    </source>
</evidence>
<dbReference type="PANTHER" id="PTHR30213:SF0">
    <property type="entry name" value="UPF0761 MEMBRANE PROTEIN YIHY"/>
    <property type="match status" value="1"/>
</dbReference>
<feature type="transmembrane region" description="Helical" evidence="7">
    <location>
        <begin position="209"/>
        <end position="231"/>
    </location>
</feature>
<evidence type="ECO:0000256" key="6">
    <source>
        <dbReference type="SAM" id="MobiDB-lite"/>
    </source>
</evidence>
<keyword evidence="9" id="KW-1185">Reference proteome</keyword>
<evidence type="ECO:0000313" key="8">
    <source>
        <dbReference type="EMBL" id="MCK9876986.1"/>
    </source>
</evidence>
<name>A0ABT0JZM1_9ACTN</name>
<gene>
    <name evidence="8" type="ORF">MXD59_14595</name>
</gene>
<keyword evidence="4 7" id="KW-1133">Transmembrane helix</keyword>
<comment type="caution">
    <text evidence="8">The sequence shown here is derived from an EMBL/GenBank/DDBJ whole genome shotgun (WGS) entry which is preliminary data.</text>
</comment>
<dbReference type="RefSeq" id="WP_248825291.1">
    <property type="nucleotide sequence ID" value="NZ_JALKFT010000013.1"/>
</dbReference>
<sequence length="396" mass="40931">MNTSAILGHRRGTRPRDNPPVDQNGTNDTADRAVATGGQGGVTVVRASAAAGPGKSTGRPSLEERAARSAPASAPAGERTWLAVGKRVKSQLAVLSVPLLASGVAFWAILSIFPAVIAVITVYGLVASPQTVRDEVAHLSGTLSPSTSTVLQDWLTGITTTDHSGLGVGLLLSLVGLMWAVSSGTQNLIKAVSVAFEQEETRGPVRLRLLAVGMSLGAVVVAVLVIGGITAGGSLLSHHVSNGALRLVLTIAQWIIMGFVLLGAVAALYRLGPAQPPKGWRWASIGAVGATVALIVASVAFSFYVRAFGQYNKTYGALGGVVILMLWLYYAVTVVLVGALVNAEIGRERDTGTPTAPQPHDHPRQAGSAHITPAERGAPASSTPTTSPHRRPDGRD</sequence>
<proteinExistence type="predicted"/>
<dbReference type="PANTHER" id="PTHR30213">
    <property type="entry name" value="INNER MEMBRANE PROTEIN YHJD"/>
    <property type="match status" value="1"/>
</dbReference>
<comment type="subcellular location">
    <subcellularLocation>
        <location evidence="1">Cell membrane</location>
        <topology evidence="1">Multi-pass membrane protein</topology>
    </subcellularLocation>
</comment>